<keyword evidence="6 8" id="KW-0408">Iron</keyword>
<evidence type="ECO:0000256" key="7">
    <source>
        <dbReference type="ARBA" id="ARBA00023136"/>
    </source>
</evidence>
<dbReference type="NCBIfam" id="NF010072">
    <property type="entry name" value="PRK13553.1"/>
    <property type="match status" value="1"/>
</dbReference>
<evidence type="ECO:0000256" key="2">
    <source>
        <dbReference type="ARBA" id="ARBA00022617"/>
    </source>
</evidence>
<accession>O34253</accession>
<dbReference type="GO" id="GO:0005886">
    <property type="term" value="C:plasma membrane"/>
    <property type="evidence" value="ECO:0007669"/>
    <property type="project" value="UniProtKB-SubCell"/>
</dbReference>
<proteinExistence type="predicted"/>
<feature type="transmembrane region" description="Helical" evidence="10">
    <location>
        <begin position="28"/>
        <end position="50"/>
    </location>
</feature>
<evidence type="ECO:0000256" key="8">
    <source>
        <dbReference type="PIRNR" id="PIRNR000177"/>
    </source>
</evidence>
<evidence type="ECO:0000256" key="5">
    <source>
        <dbReference type="ARBA" id="ARBA00022989"/>
    </source>
</evidence>
<feature type="binding site" description="axial binding residue" evidence="9">
    <location>
        <position position="178"/>
    </location>
    <ligand>
        <name>heme b</name>
        <dbReference type="ChEBI" id="CHEBI:60344"/>
        <label>bD</label>
    </ligand>
    <ligandPart>
        <name>Fe</name>
        <dbReference type="ChEBI" id="CHEBI:18248"/>
    </ligandPart>
</feature>
<evidence type="ECO:0000313" key="11">
    <source>
        <dbReference type="EMBL" id="CAA04216.1"/>
    </source>
</evidence>
<keyword evidence="5 10" id="KW-1133">Transmembrane helix</keyword>
<dbReference type="Pfam" id="PF01127">
    <property type="entry name" value="Sdh_cyt"/>
    <property type="match status" value="1"/>
</dbReference>
<keyword evidence="8" id="KW-0813">Transport</keyword>
<dbReference type="RefSeq" id="WP_011138737.1">
    <property type="nucleotide sequence ID" value="NZ_LR134366.1"/>
</dbReference>
<feature type="transmembrane region" description="Helical" evidence="10">
    <location>
        <begin position="121"/>
        <end position="145"/>
    </location>
</feature>
<dbReference type="OrthoDB" id="5345350at2"/>
<dbReference type="GO" id="GO:0006099">
    <property type="term" value="P:tricarboxylic acid cycle"/>
    <property type="evidence" value="ECO:0007669"/>
    <property type="project" value="UniProtKB-UniRule"/>
</dbReference>
<dbReference type="EMBL" id="AJ000662">
    <property type="protein sequence ID" value="CAA04216.1"/>
    <property type="molecule type" value="Genomic_DNA"/>
</dbReference>
<keyword evidence="2 8" id="KW-0349">Heme</keyword>
<organism evidence="11">
    <name type="scientific">Wolinella succinogenes</name>
    <dbReference type="NCBI Taxonomy" id="844"/>
    <lineage>
        <taxon>Bacteria</taxon>
        <taxon>Pseudomonadati</taxon>
        <taxon>Campylobacterota</taxon>
        <taxon>Epsilonproteobacteria</taxon>
        <taxon>Campylobacterales</taxon>
        <taxon>Helicobacteraceae</taxon>
        <taxon>Wolinella</taxon>
    </lineage>
</organism>
<evidence type="ECO:0000256" key="9">
    <source>
        <dbReference type="PIRSR" id="PIRSR000177-1"/>
    </source>
</evidence>
<evidence type="ECO:0000256" key="1">
    <source>
        <dbReference type="ARBA" id="ARBA00004370"/>
    </source>
</evidence>
<dbReference type="OMA" id="DTRLWVW"/>
<gene>
    <name evidence="11" type="primary">frdC2</name>
</gene>
<dbReference type="GO" id="GO:0046872">
    <property type="term" value="F:metal ion binding"/>
    <property type="evidence" value="ECO:0007669"/>
    <property type="project" value="UniProtKB-UniRule"/>
</dbReference>
<feature type="binding site" description="axial binding residue" evidence="9">
    <location>
        <position position="40"/>
    </location>
    <ligand>
        <name>heme b</name>
        <dbReference type="ChEBI" id="CHEBI:60344"/>
        <label>bD</label>
    </ligand>
    <ligandPart>
        <name>Fe</name>
        <dbReference type="ChEBI" id="CHEBI:18248"/>
    </ligandPart>
</feature>
<feature type="transmembrane region" description="Helical" evidence="10">
    <location>
        <begin position="70"/>
        <end position="92"/>
    </location>
</feature>
<reference evidence="11" key="2">
    <citation type="submission" date="2001-02" db="EMBL/GenBank/DDBJ databases">
        <authorList>
            <person name="Simon J."/>
        </authorList>
    </citation>
    <scope>NUCLEOTIDE SEQUENCE</scope>
</reference>
<dbReference type="PIRSF" id="PIRSF000177">
    <property type="entry name" value="Fumar_rd_cyt_b"/>
    <property type="match status" value="1"/>
</dbReference>
<dbReference type="SUPFAM" id="SSF81343">
    <property type="entry name" value="Fumarate reductase respiratory complex transmembrane subunits"/>
    <property type="match status" value="1"/>
</dbReference>
<name>O34253_WOLSC</name>
<keyword evidence="3 10" id="KW-0812">Transmembrane</keyword>
<reference evidence="11" key="1">
    <citation type="journal article" date="1998" name="Eur. J. Biochem.">
        <title>Deletion and site-directed mutagenesis of the Wolinella succinogenes fumarate reductase operon.</title>
        <authorList>
            <person name="Simon J."/>
            <person name="Gross R."/>
            <person name="Ringel M."/>
            <person name="Schmidt E."/>
            <person name="Kroeger A."/>
        </authorList>
    </citation>
    <scope>NUCLEOTIDE SEQUENCE</scope>
</reference>
<dbReference type="CDD" id="cd00581">
    <property type="entry name" value="QFR_TypeB_TM"/>
    <property type="match status" value="1"/>
</dbReference>
<keyword evidence="8" id="KW-0249">Electron transport</keyword>
<evidence type="ECO:0000256" key="3">
    <source>
        <dbReference type="ARBA" id="ARBA00022692"/>
    </source>
</evidence>
<dbReference type="InterPro" id="IPR034804">
    <property type="entry name" value="SQR/QFR_C/D"/>
</dbReference>
<dbReference type="AlphaFoldDB" id="O34253"/>
<evidence type="ECO:0000256" key="10">
    <source>
        <dbReference type="SAM" id="Phobius"/>
    </source>
</evidence>
<evidence type="ECO:0000256" key="6">
    <source>
        <dbReference type="ARBA" id="ARBA00023004"/>
    </source>
</evidence>
<sequence length="252" mass="28335">MKNVTTFDARCCKRKSRMPAKLDRWQSLTGLFLALFMTCHMIFTSTILLGPEAFDWVIGKAEMDFWFEGGLPWVTSLVTLGVLVLFLAHGFLAMRKLPANYLQLAQFLSHRQLLSHTGTTLWWLQCLSGLALLVLGGAHLLMILTSKETLSATTAAYRFVHGGLGSFYLLLLLVSTLHAGIGAYRLILKWCPIEASEPKTLQRRIRNVRSEVFGVFGVLTLLALWADFTYIKHGKNLSPLSIQERLTFAKTK</sequence>
<dbReference type="InterPro" id="IPR004224">
    <property type="entry name" value="Fum_red_B_TM"/>
</dbReference>
<keyword evidence="4 8" id="KW-0479">Metal-binding</keyword>
<keyword evidence="8" id="KW-0816">Tricarboxylic acid cycle</keyword>
<feature type="transmembrane region" description="Helical" evidence="10">
    <location>
        <begin position="165"/>
        <end position="187"/>
    </location>
</feature>
<feature type="binding site" description="axial binding residue" evidence="9">
    <location>
        <position position="89"/>
    </location>
    <ligand>
        <name>heme b</name>
        <dbReference type="ChEBI" id="CHEBI:60344"/>
        <label>bD</label>
    </ligand>
    <ligandPart>
        <name>Fe</name>
        <dbReference type="ChEBI" id="CHEBI:18248"/>
    </ligandPart>
</feature>
<feature type="transmembrane region" description="Helical" evidence="10">
    <location>
        <begin position="208"/>
        <end position="231"/>
    </location>
</feature>
<evidence type="ECO:0000256" key="4">
    <source>
        <dbReference type="ARBA" id="ARBA00022723"/>
    </source>
</evidence>
<comment type="function">
    <text evidence="8">The fumarate reductase enzyme complex is required for fumarate respiration. This subunit anchors the complex in the membrane and binds a diheme cytochrome b.</text>
</comment>
<comment type="subcellular location">
    <subcellularLocation>
        <location evidence="8">Cell inner membrane</location>
    </subcellularLocation>
    <subcellularLocation>
        <location evidence="1">Membrane</location>
    </subcellularLocation>
</comment>
<dbReference type="InterPro" id="IPR000701">
    <property type="entry name" value="SuccDH_FuR_B_TM-su"/>
</dbReference>
<dbReference type="KEGG" id="wsu:WS0829"/>
<feature type="binding site" description="axial binding residue" evidence="9">
    <location>
        <position position="139"/>
    </location>
    <ligand>
        <name>heme b</name>
        <dbReference type="ChEBI" id="CHEBI:60344"/>
        <label>bD</label>
    </ligand>
    <ligandPart>
        <name>Fe</name>
        <dbReference type="ChEBI" id="CHEBI:18248"/>
    </ligandPart>
</feature>
<keyword evidence="7 8" id="KW-0472">Membrane</keyword>
<dbReference type="Gene3D" id="1.20.1300.10">
    <property type="entry name" value="Fumarate reductase/succinate dehydrogenase, transmembrane subunit"/>
    <property type="match status" value="1"/>
</dbReference>
<keyword evidence="8" id="KW-1003">Cell membrane</keyword>
<protein>
    <recommendedName>
        <fullName evidence="8">Fumarate reductase cytochrome b subunit</fullName>
    </recommendedName>
</protein>